<organism evidence="1 2">
    <name type="scientific">Leptosphaeria maculans (strain JN3 / isolate v23.1.3 / race Av1-4-5-6-7-8)</name>
    <name type="common">Blackleg fungus</name>
    <name type="synonym">Phoma lingam</name>
    <dbReference type="NCBI Taxonomy" id="985895"/>
    <lineage>
        <taxon>Eukaryota</taxon>
        <taxon>Fungi</taxon>
        <taxon>Dikarya</taxon>
        <taxon>Ascomycota</taxon>
        <taxon>Pezizomycotina</taxon>
        <taxon>Dothideomycetes</taxon>
        <taxon>Pleosporomycetidae</taxon>
        <taxon>Pleosporales</taxon>
        <taxon>Pleosporineae</taxon>
        <taxon>Leptosphaeriaceae</taxon>
        <taxon>Plenodomus</taxon>
        <taxon>Plenodomus lingam/Leptosphaeria maculans species complex</taxon>
    </lineage>
</organism>
<protein>
    <submittedName>
        <fullName evidence="1">Uncharacterized protein</fullName>
    </submittedName>
</protein>
<dbReference type="AlphaFoldDB" id="E5A7F5"/>
<dbReference type="InParanoid" id="E5A7F5"/>
<keyword evidence="2" id="KW-1185">Reference proteome</keyword>
<reference evidence="2" key="1">
    <citation type="journal article" date="2011" name="Nat. Commun.">
        <title>Effector diversification within compartments of the Leptosphaeria maculans genome affected by Repeat-Induced Point mutations.</title>
        <authorList>
            <person name="Rouxel T."/>
            <person name="Grandaubert J."/>
            <person name="Hane J.K."/>
            <person name="Hoede C."/>
            <person name="van de Wouw A.P."/>
            <person name="Couloux A."/>
            <person name="Dominguez V."/>
            <person name="Anthouard V."/>
            <person name="Bally P."/>
            <person name="Bourras S."/>
            <person name="Cozijnsen A.J."/>
            <person name="Ciuffetti L.M."/>
            <person name="Degrave A."/>
            <person name="Dilmaghani A."/>
            <person name="Duret L."/>
            <person name="Fudal I."/>
            <person name="Goodwin S.B."/>
            <person name="Gout L."/>
            <person name="Glaser N."/>
            <person name="Linglin J."/>
            <person name="Kema G.H.J."/>
            <person name="Lapalu N."/>
            <person name="Lawrence C.B."/>
            <person name="May K."/>
            <person name="Meyer M."/>
            <person name="Ollivier B."/>
            <person name="Poulain J."/>
            <person name="Schoch C.L."/>
            <person name="Simon A."/>
            <person name="Spatafora J.W."/>
            <person name="Stachowiak A."/>
            <person name="Turgeon B.G."/>
            <person name="Tyler B.M."/>
            <person name="Vincent D."/>
            <person name="Weissenbach J."/>
            <person name="Amselem J."/>
            <person name="Quesneville H."/>
            <person name="Oliver R.P."/>
            <person name="Wincker P."/>
            <person name="Balesdent M.-H."/>
            <person name="Howlett B.J."/>
        </authorList>
    </citation>
    <scope>NUCLEOTIDE SEQUENCE [LARGE SCALE GENOMIC DNA]</scope>
    <source>
        <strain evidence="2">JN3 / isolate v23.1.3 / race Av1-4-5-6-7-8</strain>
    </source>
</reference>
<gene>
    <name evidence="1" type="ORF">LEMA_P087890.1</name>
</gene>
<sequence length="87" mass="9666">MAGCRFLWRKRNCEISFDFQGCGTRVATSLKGGWLPLKFLNRAQRSLRLPLHLAEVRQTNGVRACGLYGRGVGNVAFGYDGCCVGRK</sequence>
<proteinExistence type="predicted"/>
<dbReference type="HOGENOM" id="CLU_2483775_0_0_1"/>
<accession>E5A7F5</accession>
<dbReference type="VEuPathDB" id="FungiDB:LEMA_P087890.1"/>
<evidence type="ECO:0000313" key="2">
    <source>
        <dbReference type="Proteomes" id="UP000002668"/>
    </source>
</evidence>
<name>E5A7F5_LEPMJ</name>
<evidence type="ECO:0000313" key="1">
    <source>
        <dbReference type="EMBL" id="CBX99550.1"/>
    </source>
</evidence>
<dbReference type="Proteomes" id="UP000002668">
    <property type="component" value="Genome"/>
</dbReference>
<dbReference type="EMBL" id="FP929136">
    <property type="protein sequence ID" value="CBX99550.1"/>
    <property type="molecule type" value="Genomic_DNA"/>
</dbReference>
<dbReference type="OrthoDB" id="10478633at2759"/>